<sequence length="59" mass="6478">MWRAGFVVDPREPLNGCDFDACGFLEKLMPSDAFWSDLPAETSIALRTTGGTVSQPMEL</sequence>
<evidence type="ECO:0000256" key="2">
    <source>
        <dbReference type="PROSITE-ProRule" id="PRU10099"/>
    </source>
</evidence>
<dbReference type="PROSITE" id="PS00144">
    <property type="entry name" value="ASN_GLN_ASE_1"/>
    <property type="match status" value="1"/>
</dbReference>
<reference evidence="3" key="1">
    <citation type="journal article" date="2021" name="Front. Microbiol.">
        <title>Comprehensive Comparative Genomics and Phenotyping of Methylobacterium Species.</title>
        <authorList>
            <person name="Alessa O."/>
            <person name="Ogura Y."/>
            <person name="Fujitani Y."/>
            <person name="Takami H."/>
            <person name="Hayashi T."/>
            <person name="Sahin N."/>
            <person name="Tani A."/>
        </authorList>
    </citation>
    <scope>NUCLEOTIDE SEQUENCE</scope>
    <source>
        <strain evidence="3">DSM 17168</strain>
    </source>
</reference>
<evidence type="ECO:0000313" key="4">
    <source>
        <dbReference type="Proteomes" id="UP001055153"/>
    </source>
</evidence>
<gene>
    <name evidence="3" type="ORF">GMJLKIPL_5714</name>
</gene>
<evidence type="ECO:0000313" key="3">
    <source>
        <dbReference type="EMBL" id="GJE03757.1"/>
    </source>
</evidence>
<protein>
    <submittedName>
        <fullName evidence="3">Uncharacterized protein</fullName>
    </submittedName>
</protein>
<keyword evidence="4" id="KW-1185">Reference proteome</keyword>
<comment type="similarity">
    <text evidence="1">Belongs to the asparaginase 1 family.</text>
</comment>
<dbReference type="EMBL" id="BPQQ01000088">
    <property type="protein sequence ID" value="GJE03757.1"/>
    <property type="molecule type" value="Genomic_DNA"/>
</dbReference>
<reference evidence="3" key="2">
    <citation type="submission" date="2021-08" db="EMBL/GenBank/DDBJ databases">
        <authorList>
            <person name="Tani A."/>
            <person name="Ola A."/>
            <person name="Ogura Y."/>
            <person name="Katsura K."/>
            <person name="Hayashi T."/>
        </authorList>
    </citation>
    <scope>NUCLEOTIDE SEQUENCE</scope>
    <source>
        <strain evidence="3">DSM 17168</strain>
    </source>
</reference>
<proteinExistence type="inferred from homology"/>
<organism evidence="3 4">
    <name type="scientific">Methylobacterium isbiliense</name>
    <dbReference type="NCBI Taxonomy" id="315478"/>
    <lineage>
        <taxon>Bacteria</taxon>
        <taxon>Pseudomonadati</taxon>
        <taxon>Pseudomonadota</taxon>
        <taxon>Alphaproteobacteria</taxon>
        <taxon>Hyphomicrobiales</taxon>
        <taxon>Methylobacteriaceae</taxon>
        <taxon>Methylobacterium</taxon>
    </lineage>
</organism>
<feature type="active site" evidence="2">
    <location>
        <position position="52"/>
    </location>
</feature>
<evidence type="ECO:0000256" key="1">
    <source>
        <dbReference type="ARBA" id="ARBA00010518"/>
    </source>
</evidence>
<name>A0ABQ4SKT1_9HYPH</name>
<dbReference type="Proteomes" id="UP001055153">
    <property type="component" value="Unassembled WGS sequence"/>
</dbReference>
<comment type="caution">
    <text evidence="3">The sequence shown here is derived from an EMBL/GenBank/DDBJ whole genome shotgun (WGS) entry which is preliminary data.</text>
</comment>
<dbReference type="InterPro" id="IPR020827">
    <property type="entry name" value="Asparaginase/glutaminase_AS1"/>
</dbReference>
<accession>A0ABQ4SKT1</accession>